<keyword evidence="9" id="KW-1185">Reference proteome</keyword>
<dbReference type="Proteomes" id="UP000295292">
    <property type="component" value="Unassembled WGS sequence"/>
</dbReference>
<name>A0A4R6WGS0_9SPHI</name>
<evidence type="ECO:0000256" key="3">
    <source>
        <dbReference type="ARBA" id="ARBA00022729"/>
    </source>
</evidence>
<dbReference type="AlphaFoldDB" id="A0A4R6WGS0"/>
<comment type="subcellular location">
    <subcellularLocation>
        <location evidence="1">Cell outer membrane</location>
    </subcellularLocation>
</comment>
<dbReference type="InterPro" id="IPR011990">
    <property type="entry name" value="TPR-like_helical_dom_sf"/>
</dbReference>
<evidence type="ECO:0000259" key="6">
    <source>
        <dbReference type="Pfam" id="PF07980"/>
    </source>
</evidence>
<keyword evidence="5" id="KW-0998">Cell outer membrane</keyword>
<dbReference type="InterPro" id="IPR012944">
    <property type="entry name" value="SusD_RagB_dom"/>
</dbReference>
<keyword evidence="4" id="KW-0472">Membrane</keyword>
<dbReference type="InterPro" id="IPR033985">
    <property type="entry name" value="SusD-like_N"/>
</dbReference>
<organism evidence="8 9">
    <name type="scientific">Sphingobacterium yanglingense</name>
    <dbReference type="NCBI Taxonomy" id="1437280"/>
    <lineage>
        <taxon>Bacteria</taxon>
        <taxon>Pseudomonadati</taxon>
        <taxon>Bacteroidota</taxon>
        <taxon>Sphingobacteriia</taxon>
        <taxon>Sphingobacteriales</taxon>
        <taxon>Sphingobacteriaceae</taxon>
        <taxon>Sphingobacterium</taxon>
    </lineage>
</organism>
<gene>
    <name evidence="8" type="ORF">CLV99_0738</name>
</gene>
<feature type="domain" description="RagB/SusD" evidence="6">
    <location>
        <begin position="348"/>
        <end position="419"/>
    </location>
</feature>
<accession>A0A4R6WGS0</accession>
<dbReference type="Pfam" id="PF14322">
    <property type="entry name" value="SusD-like_3"/>
    <property type="match status" value="1"/>
</dbReference>
<protein>
    <submittedName>
        <fullName evidence="8">SusD-like starch-binding protein associating with outer membrane</fullName>
    </submittedName>
</protein>
<dbReference type="OrthoDB" id="653598at2"/>
<sequence>MKLKILLYLGLILLCYGCSKSFLEEKPDADIVNPKTLADCRSLLENDGRLGIGLNFSFPSLGQLASDEYYYDQSTWQSTVFVQERNAYVWADDIYEGNPQIAEWNNCYYAIYICNVVLDVLKDIDLTVANKAEYNDIKGTALFFRAIWNFALAETFCLPYDKRTATNEMGIPLRYSPNIDQLLQRASLEQTYAAILDDLQQSLGLLQSITPSSFRNRPNLAAANGMLARIYLVMANYEQALKFANASDKAYRVLLDYNQLSREEDAVFDRNNAEVLFMSTQRGYLSTATGRLAPNTFVDSALIELYHPKDLRLEAFFTFNKARKANRKSLYASGLSTSNCFNGLATDEVLLILAECHARKGNLDEAKQLLENLFRNRFPKTDIPVVSFRNADDAVQQVLDERRKELLFRGMRWSDVRRLNVEGRNIHFKRKLVDKEYLLEPNSLKYAFLLPIQEIQFSSLIQNKR</sequence>
<dbReference type="EMBL" id="SNYV01000011">
    <property type="protein sequence ID" value="TDQ79304.1"/>
    <property type="molecule type" value="Genomic_DNA"/>
</dbReference>
<comment type="caution">
    <text evidence="8">The sequence shown here is derived from an EMBL/GenBank/DDBJ whole genome shotgun (WGS) entry which is preliminary data.</text>
</comment>
<dbReference type="Pfam" id="PF07980">
    <property type="entry name" value="SusD_RagB"/>
    <property type="match status" value="1"/>
</dbReference>
<dbReference type="RefSeq" id="WP_133583104.1">
    <property type="nucleotide sequence ID" value="NZ_SNYV01000011.1"/>
</dbReference>
<evidence type="ECO:0000256" key="1">
    <source>
        <dbReference type="ARBA" id="ARBA00004442"/>
    </source>
</evidence>
<dbReference type="GO" id="GO:0009279">
    <property type="term" value="C:cell outer membrane"/>
    <property type="evidence" value="ECO:0007669"/>
    <property type="project" value="UniProtKB-SubCell"/>
</dbReference>
<comment type="similarity">
    <text evidence="2">Belongs to the SusD family.</text>
</comment>
<proteinExistence type="inferred from homology"/>
<evidence type="ECO:0000256" key="4">
    <source>
        <dbReference type="ARBA" id="ARBA00023136"/>
    </source>
</evidence>
<evidence type="ECO:0000313" key="8">
    <source>
        <dbReference type="EMBL" id="TDQ79304.1"/>
    </source>
</evidence>
<evidence type="ECO:0000313" key="9">
    <source>
        <dbReference type="Proteomes" id="UP000295292"/>
    </source>
</evidence>
<evidence type="ECO:0000259" key="7">
    <source>
        <dbReference type="Pfam" id="PF14322"/>
    </source>
</evidence>
<keyword evidence="3" id="KW-0732">Signal</keyword>
<reference evidence="8 9" key="1">
    <citation type="submission" date="2019-03" db="EMBL/GenBank/DDBJ databases">
        <title>Genomic Encyclopedia of Archaeal and Bacterial Type Strains, Phase II (KMG-II): from individual species to whole genera.</title>
        <authorList>
            <person name="Goeker M."/>
        </authorList>
    </citation>
    <scope>NUCLEOTIDE SEQUENCE [LARGE SCALE GENOMIC DNA]</scope>
    <source>
        <strain evidence="8 9">DSM 28353</strain>
    </source>
</reference>
<evidence type="ECO:0000256" key="5">
    <source>
        <dbReference type="ARBA" id="ARBA00023237"/>
    </source>
</evidence>
<dbReference type="SUPFAM" id="SSF48452">
    <property type="entry name" value="TPR-like"/>
    <property type="match status" value="1"/>
</dbReference>
<feature type="domain" description="SusD-like N-terminal" evidence="7">
    <location>
        <begin position="22"/>
        <end position="232"/>
    </location>
</feature>
<dbReference type="Gene3D" id="1.25.40.390">
    <property type="match status" value="1"/>
</dbReference>
<evidence type="ECO:0000256" key="2">
    <source>
        <dbReference type="ARBA" id="ARBA00006275"/>
    </source>
</evidence>